<keyword evidence="4" id="KW-1185">Reference proteome</keyword>
<dbReference type="RefSeq" id="WP_128212133.1">
    <property type="nucleotide sequence ID" value="NZ_CP025746.1"/>
</dbReference>
<dbReference type="Proteomes" id="UP000286268">
    <property type="component" value="Chromosome"/>
</dbReference>
<keyword evidence="2" id="KW-0812">Transmembrane</keyword>
<gene>
    <name evidence="3" type="ORF">C1I91_06485</name>
</gene>
<evidence type="ECO:0000256" key="1">
    <source>
        <dbReference type="SAM" id="Coils"/>
    </source>
</evidence>
<feature type="coiled-coil region" evidence="1">
    <location>
        <begin position="124"/>
        <end position="165"/>
    </location>
</feature>
<protein>
    <submittedName>
        <fullName evidence="3">Uncharacterized protein</fullName>
    </submittedName>
</protein>
<keyword evidence="2" id="KW-0472">Membrane</keyword>
<proteinExistence type="predicted"/>
<evidence type="ECO:0000256" key="2">
    <source>
        <dbReference type="SAM" id="Phobius"/>
    </source>
</evidence>
<name>A0A410DQK2_9CLOT</name>
<evidence type="ECO:0000313" key="3">
    <source>
        <dbReference type="EMBL" id="QAA31316.1"/>
    </source>
</evidence>
<organism evidence="3 4">
    <name type="scientific">Clostridium manihotivorum</name>
    <dbReference type="NCBI Taxonomy" id="2320868"/>
    <lineage>
        <taxon>Bacteria</taxon>
        <taxon>Bacillati</taxon>
        <taxon>Bacillota</taxon>
        <taxon>Clostridia</taxon>
        <taxon>Eubacteriales</taxon>
        <taxon>Clostridiaceae</taxon>
        <taxon>Clostridium</taxon>
    </lineage>
</organism>
<dbReference type="KEGG" id="cmah:C1I91_06485"/>
<keyword evidence="2" id="KW-1133">Transmembrane helix</keyword>
<dbReference type="AlphaFoldDB" id="A0A410DQK2"/>
<evidence type="ECO:0000313" key="4">
    <source>
        <dbReference type="Proteomes" id="UP000286268"/>
    </source>
</evidence>
<keyword evidence="1" id="KW-0175">Coiled coil</keyword>
<feature type="transmembrane region" description="Helical" evidence="2">
    <location>
        <begin position="7"/>
        <end position="28"/>
    </location>
</feature>
<reference evidence="3 4" key="1">
    <citation type="submission" date="2018-01" db="EMBL/GenBank/DDBJ databases">
        <title>Genome Sequencing and Assembly of Anaerobacter polyendosporus strain CT4.</title>
        <authorList>
            <person name="Tachaapaikoon C."/>
            <person name="Sutheeworapong S."/>
            <person name="Jenjaroenpun P."/>
            <person name="Wongsurawat T."/>
            <person name="Nookeaw I."/>
            <person name="Cheawchanlertfa P."/>
            <person name="Kosugi A."/>
            <person name="Cheevadhanarak S."/>
            <person name="Ratanakhanokchai K."/>
        </authorList>
    </citation>
    <scope>NUCLEOTIDE SEQUENCE [LARGE SCALE GENOMIC DNA]</scope>
    <source>
        <strain evidence="3 4">CT4</strain>
    </source>
</reference>
<sequence length="165" mass="19188">MKDNIELITKILEFGLAITSVIGAFISWTNSKKTKKDVDYIEKVKKEILNRESIEQIGIVREAAAKIKEIMKSYFLRSNRINVTGRNFKKDITQIKEALTIIKENRDIFQNSEANCSDIIYSEVNVLVEQMTEFENDEDNLKRSMRETDNKMDNFLANLKELKNS</sequence>
<dbReference type="EMBL" id="CP025746">
    <property type="protein sequence ID" value="QAA31316.1"/>
    <property type="molecule type" value="Genomic_DNA"/>
</dbReference>
<accession>A0A410DQK2</accession>